<protein>
    <submittedName>
        <fullName evidence="5">UPF0703 protein YcgQ</fullName>
    </submittedName>
</protein>
<feature type="transmembrane region" description="Helical" evidence="2">
    <location>
        <begin position="121"/>
        <end position="139"/>
    </location>
</feature>
<keyword evidence="2" id="KW-0472">Membrane</keyword>
<proteinExistence type="predicted"/>
<reference evidence="5 6" key="1">
    <citation type="submission" date="2023-03" db="EMBL/GenBank/DDBJ databases">
        <title>Draft genome sequence of the bacteria which degrade cell wall of Tricholomamatutake.</title>
        <authorList>
            <person name="Konishi Y."/>
            <person name="Fukuta Y."/>
            <person name="Shirasaka N."/>
        </authorList>
    </citation>
    <scope>NUCLEOTIDE SEQUENCE [LARGE SCALE GENOMIC DNA]</scope>
    <source>
        <strain evidence="6">mu1</strain>
    </source>
</reference>
<accession>A0ABQ6G513</accession>
<dbReference type="InterPro" id="IPR048493">
    <property type="entry name" value="DUF1980_N"/>
</dbReference>
<evidence type="ECO:0000259" key="3">
    <source>
        <dbReference type="Pfam" id="PF09323"/>
    </source>
</evidence>
<feature type="compositionally biased region" description="Basic and acidic residues" evidence="1">
    <location>
        <begin position="93"/>
        <end position="109"/>
    </location>
</feature>
<dbReference type="Pfam" id="PF09323">
    <property type="entry name" value="DUF1980"/>
    <property type="match status" value="1"/>
</dbReference>
<dbReference type="PANTHER" id="PTHR40047">
    <property type="entry name" value="UPF0703 PROTEIN YCGQ"/>
    <property type="match status" value="1"/>
</dbReference>
<keyword evidence="2" id="KW-1133">Transmembrane helix</keyword>
<keyword evidence="6" id="KW-1185">Reference proteome</keyword>
<dbReference type="InterPro" id="IPR015402">
    <property type="entry name" value="DUF1980"/>
</dbReference>
<feature type="domain" description="DUF1980" evidence="3">
    <location>
        <begin position="2"/>
        <end position="152"/>
    </location>
</feature>
<evidence type="ECO:0000256" key="1">
    <source>
        <dbReference type="SAM" id="MobiDB-lite"/>
    </source>
</evidence>
<evidence type="ECO:0000313" key="6">
    <source>
        <dbReference type="Proteomes" id="UP001157114"/>
    </source>
</evidence>
<dbReference type="EMBL" id="BSSQ01000001">
    <property type="protein sequence ID" value="GLX66044.1"/>
    <property type="molecule type" value="Genomic_DNA"/>
</dbReference>
<dbReference type="InterPro" id="IPR048447">
    <property type="entry name" value="DUF1980_C"/>
</dbReference>
<dbReference type="NCBIfam" id="TIGR03943">
    <property type="entry name" value="TIGR03943 family putative permease subunit"/>
    <property type="match status" value="1"/>
</dbReference>
<feature type="region of interest" description="Disordered" evidence="1">
    <location>
        <begin position="93"/>
        <end position="112"/>
    </location>
</feature>
<dbReference type="Proteomes" id="UP001157114">
    <property type="component" value="Unassembled WGS sequence"/>
</dbReference>
<dbReference type="RefSeq" id="WP_284236722.1">
    <property type="nucleotide sequence ID" value="NZ_BSSQ01000001.1"/>
</dbReference>
<keyword evidence="2" id="KW-0812">Transmembrane</keyword>
<evidence type="ECO:0000313" key="5">
    <source>
        <dbReference type="EMBL" id="GLX66044.1"/>
    </source>
</evidence>
<gene>
    <name evidence="5" type="primary">ycgQ</name>
    <name evidence="5" type="ORF">MU1_03880</name>
</gene>
<feature type="domain" description="DUF1980" evidence="4">
    <location>
        <begin position="178"/>
        <end position="317"/>
    </location>
</feature>
<comment type="caution">
    <text evidence="5">The sequence shown here is derived from an EMBL/GenBank/DDBJ whole genome shotgun (WGS) entry which is preliminary data.</text>
</comment>
<dbReference type="Pfam" id="PF21537">
    <property type="entry name" value="DUF1980_C"/>
    <property type="match status" value="1"/>
</dbReference>
<evidence type="ECO:0000259" key="4">
    <source>
        <dbReference type="Pfam" id="PF21537"/>
    </source>
</evidence>
<sequence length="319" mass="36685">MIRLYILGGFAFMLLEMHLNGNLNKYINMKYSYLSTSAIILLAFLFVFEFIRVNRKERADKAKAERLAQGINDDHVHEHGDHAHNHDCACQDHDHHHDHHHDHGHDHGHDHHHSNSKFGRGFSYIMLLIPILTGLFLPVQTLDSSFVKAKGFSFPNIDYSADNPGNHQFLKPDTSIFYGEEGYKKVADKELAQFIDRKQLIFNDNDYLKGLEALYNHPDVFMGRTVGFDGFVYKGEQIDNTHYFVFRYGFIHCAADSGVFGMLVEFPKGTVLSNDDWVHVTGTLSSELYQPFKQTVLVLKATDWKSIGEPSDPYVYRNF</sequence>
<name>A0ABQ6G513_9BACL</name>
<feature type="transmembrane region" description="Helical" evidence="2">
    <location>
        <begin position="31"/>
        <end position="51"/>
    </location>
</feature>
<dbReference type="PANTHER" id="PTHR40047:SF1">
    <property type="entry name" value="UPF0703 PROTEIN YCGQ"/>
    <property type="match status" value="1"/>
</dbReference>
<dbReference type="InterPro" id="IPR052955">
    <property type="entry name" value="UPF0703_membrane_permease"/>
</dbReference>
<evidence type="ECO:0000256" key="2">
    <source>
        <dbReference type="SAM" id="Phobius"/>
    </source>
</evidence>
<organism evidence="5 6">
    <name type="scientific">Paenibacillus glycanilyticus</name>
    <dbReference type="NCBI Taxonomy" id="126569"/>
    <lineage>
        <taxon>Bacteria</taxon>
        <taxon>Bacillati</taxon>
        <taxon>Bacillota</taxon>
        <taxon>Bacilli</taxon>
        <taxon>Bacillales</taxon>
        <taxon>Paenibacillaceae</taxon>
        <taxon>Paenibacillus</taxon>
    </lineage>
</organism>